<dbReference type="InterPro" id="IPR045943">
    <property type="entry name" value="DUF6363"/>
</dbReference>
<dbReference type="InterPro" id="IPR050301">
    <property type="entry name" value="NTE"/>
</dbReference>
<sequence>MKALVVEGGAMRGIFAAGVLDRFIEEDYYEFDFAIGVSAGASNLVGYLSKQHGRSQKVICELATDRAFFNPKRFVKGGNLVDVKWLVAESNKRFPLDDATLFSNLPLIATATNIETGNAEYYQVNKENITAVLEATSALPIAYKATPCFSGGCYTDGGVADSIPVIEAYRRGANEVTVILSHPLSYEMPPMRHSWLMDKLLAKQPMIAKAMAQRASRYNQSLQFIRNPPAGVTVRVIAPDDTFNVKRLTMNHNVLMRGYEMGKKEGAKHIASREGRFGLTKENCHFCF</sequence>
<dbReference type="OrthoDB" id="9802424at2"/>
<name>A0A0A5HW77_PHOS4</name>
<dbReference type="Gene3D" id="3.40.1090.10">
    <property type="entry name" value="Cytosolic phospholipase A2 catalytic domain"/>
    <property type="match status" value="2"/>
</dbReference>
<gene>
    <name evidence="6" type="ORF">NM06_15420</name>
</gene>
<dbReference type="CDD" id="cd07208">
    <property type="entry name" value="Pat_hypo_Ecoli_yjju_like"/>
    <property type="match status" value="1"/>
</dbReference>
<dbReference type="InterPro" id="IPR037483">
    <property type="entry name" value="YjjU-like"/>
</dbReference>
<feature type="short sequence motif" description="GXSXG" evidence="4">
    <location>
        <begin position="36"/>
        <end position="40"/>
    </location>
</feature>
<dbReference type="GO" id="GO:0016042">
    <property type="term" value="P:lipid catabolic process"/>
    <property type="evidence" value="ECO:0007669"/>
    <property type="project" value="UniProtKB-UniRule"/>
</dbReference>
<dbReference type="STRING" id="379097.SE23_15375"/>
<keyword evidence="2 4" id="KW-0442">Lipid degradation</keyword>
<dbReference type="PANTHER" id="PTHR14226">
    <property type="entry name" value="NEUROPATHY TARGET ESTERASE/SWISS CHEESE D.MELANOGASTER"/>
    <property type="match status" value="1"/>
</dbReference>
<evidence type="ECO:0000259" key="5">
    <source>
        <dbReference type="PROSITE" id="PS51635"/>
    </source>
</evidence>
<dbReference type="PANTHER" id="PTHR14226:SF25">
    <property type="entry name" value="PHOSPHOESTERASE"/>
    <property type="match status" value="1"/>
</dbReference>
<evidence type="ECO:0000313" key="7">
    <source>
        <dbReference type="Proteomes" id="UP000030451"/>
    </source>
</evidence>
<evidence type="ECO:0000313" key="6">
    <source>
        <dbReference type="EMBL" id="KGY07771.1"/>
    </source>
</evidence>
<comment type="caution">
    <text evidence="6">The sequence shown here is derived from an EMBL/GenBank/DDBJ whole genome shotgun (WGS) entry which is preliminary data.</text>
</comment>
<dbReference type="InterPro" id="IPR016035">
    <property type="entry name" value="Acyl_Trfase/lysoPLipase"/>
</dbReference>
<reference evidence="6 7" key="1">
    <citation type="submission" date="2014-10" db="EMBL/GenBank/DDBJ databases">
        <title>Genome sequencing of Vibrio sinaloensis T08.</title>
        <authorList>
            <person name="Chan K.-G."/>
            <person name="Mohamad N.I."/>
        </authorList>
    </citation>
    <scope>NUCLEOTIDE SEQUENCE [LARGE SCALE GENOMIC DNA]</scope>
    <source>
        <strain evidence="6 7">T08</strain>
    </source>
</reference>
<dbReference type="InterPro" id="IPR002641">
    <property type="entry name" value="PNPLA_dom"/>
</dbReference>
<keyword evidence="3 4" id="KW-0443">Lipid metabolism</keyword>
<dbReference type="SUPFAM" id="SSF52151">
    <property type="entry name" value="FabD/lysophospholipase-like"/>
    <property type="match status" value="1"/>
</dbReference>
<proteinExistence type="predicted"/>
<feature type="short sequence motif" description="DGA/G" evidence="4">
    <location>
        <begin position="156"/>
        <end position="158"/>
    </location>
</feature>
<organism evidence="6 7">
    <name type="scientific">Photobacterium sp. (strain ATCC 43367)</name>
    <dbReference type="NCBI Taxonomy" id="379097"/>
    <lineage>
        <taxon>Bacteria</taxon>
        <taxon>Pseudomonadati</taxon>
        <taxon>Pseudomonadota</taxon>
        <taxon>Gammaproteobacteria</taxon>
        <taxon>Vibrionales</taxon>
        <taxon>Vibrionaceae</taxon>
        <taxon>Vibrio</taxon>
        <taxon>Vibrio oreintalis group</taxon>
    </lineage>
</organism>
<evidence type="ECO:0000256" key="4">
    <source>
        <dbReference type="PROSITE-ProRule" id="PRU01161"/>
    </source>
</evidence>
<dbReference type="GO" id="GO:0016787">
    <property type="term" value="F:hydrolase activity"/>
    <property type="evidence" value="ECO:0007669"/>
    <property type="project" value="UniProtKB-UniRule"/>
</dbReference>
<dbReference type="EMBL" id="JRWP01000038">
    <property type="protein sequence ID" value="KGY07771.1"/>
    <property type="molecule type" value="Genomic_DNA"/>
</dbReference>
<evidence type="ECO:0000256" key="2">
    <source>
        <dbReference type="ARBA" id="ARBA00022963"/>
    </source>
</evidence>
<dbReference type="RefSeq" id="WP_038191900.1">
    <property type="nucleotide sequence ID" value="NZ_JRWP01000038.1"/>
</dbReference>
<dbReference type="Proteomes" id="UP000030451">
    <property type="component" value="Unassembled WGS sequence"/>
</dbReference>
<dbReference type="Pfam" id="PF19890">
    <property type="entry name" value="DUF6363"/>
    <property type="match status" value="1"/>
</dbReference>
<feature type="domain" description="PNPLA" evidence="5">
    <location>
        <begin position="4"/>
        <end position="169"/>
    </location>
</feature>
<comment type="caution">
    <text evidence="4">Lacks conserved residue(s) required for the propagation of feature annotation.</text>
</comment>
<dbReference type="PROSITE" id="PS51635">
    <property type="entry name" value="PNPLA"/>
    <property type="match status" value="1"/>
</dbReference>
<dbReference type="Pfam" id="PF01734">
    <property type="entry name" value="Patatin"/>
    <property type="match status" value="1"/>
</dbReference>
<feature type="active site" description="Proton acceptor" evidence="4">
    <location>
        <position position="156"/>
    </location>
</feature>
<accession>A0A0A5HW77</accession>
<evidence type="ECO:0000256" key="1">
    <source>
        <dbReference type="ARBA" id="ARBA00022801"/>
    </source>
</evidence>
<dbReference type="AlphaFoldDB" id="A0A0A5HW77"/>
<feature type="active site" description="Nucleophile" evidence="4">
    <location>
        <position position="38"/>
    </location>
</feature>
<evidence type="ECO:0000256" key="3">
    <source>
        <dbReference type="ARBA" id="ARBA00023098"/>
    </source>
</evidence>
<keyword evidence="1 4" id="KW-0378">Hydrolase</keyword>
<protein>
    <submittedName>
        <fullName evidence="6">Phospholipase</fullName>
    </submittedName>
</protein>